<sequence>MPSTIIPPDYYATASSLFDYTSTNATLKTTASSYGTGINSNGSIPSGPSTTTIIAPPEINAHATVYIYGFCLILIPIATLLGNLLVIVSVLRFKALHSAINFLILGLAVADLLVAFLVMPYAVLVYVQGGYWFLGNLMCDIYSASDVACSTASILLLAVISFDRYRAVSRPIQYSRQSQNIQRVVFILIAIWLISILLASPIVFGINYRPPDANPYECRFYNPEFSIMSSFVSFVIPCFIVLFVYIRIMMALRKREKAAKARRNANSHTDGEKKGDLLDDEAGQIVAGPAVNVMMLALPSMTRRIRRYERHKAAVENAGEEEEEIEEDEEVLEEEGCGGVQGFSGDEGEDEDDEYEEDDSEYDNDVDSEDEDLHGSGITDDSAVDSGIDGEKKKKHHLIKGRRHRKRRITSSGADSLVAAAIATKNGKNKTNATPQALCLSSFLPILGTATANVGRPRRRSATAIRKPELQKFKPFEPLSLPSTSRTPFDNDNDSDNNIVKTSLTIDPCSPLPLFLIEKNLSDQQLTTKHLREQLIQTRANFFRSKSGPPMLDSKSPLMLRRFMLDPDNDPISIQTLDVQKLNSASARKEPILTPRGGSVKKST</sequence>
<protein>
    <submittedName>
        <fullName evidence="2">G-protein coupled receptors family 1 profile domain-containing protein</fullName>
    </submittedName>
</protein>
<name>A0AC35F0P9_9BILA</name>
<evidence type="ECO:0000313" key="1">
    <source>
        <dbReference type="Proteomes" id="UP000887580"/>
    </source>
</evidence>
<dbReference type="WBParaSite" id="PS1159_v2.g12589.t1">
    <property type="protein sequence ID" value="PS1159_v2.g12589.t1"/>
    <property type="gene ID" value="PS1159_v2.g12589"/>
</dbReference>
<evidence type="ECO:0000313" key="2">
    <source>
        <dbReference type="WBParaSite" id="PS1159_v2.g12589.t1"/>
    </source>
</evidence>
<organism evidence="1 2">
    <name type="scientific">Panagrolaimus sp. PS1159</name>
    <dbReference type="NCBI Taxonomy" id="55785"/>
    <lineage>
        <taxon>Eukaryota</taxon>
        <taxon>Metazoa</taxon>
        <taxon>Ecdysozoa</taxon>
        <taxon>Nematoda</taxon>
        <taxon>Chromadorea</taxon>
        <taxon>Rhabditida</taxon>
        <taxon>Tylenchina</taxon>
        <taxon>Panagrolaimomorpha</taxon>
        <taxon>Panagrolaimoidea</taxon>
        <taxon>Panagrolaimidae</taxon>
        <taxon>Panagrolaimus</taxon>
    </lineage>
</organism>
<reference evidence="2" key="1">
    <citation type="submission" date="2022-11" db="UniProtKB">
        <authorList>
            <consortium name="WormBaseParasite"/>
        </authorList>
    </citation>
    <scope>IDENTIFICATION</scope>
</reference>
<dbReference type="Proteomes" id="UP000887580">
    <property type="component" value="Unplaced"/>
</dbReference>
<accession>A0AC35F0P9</accession>
<proteinExistence type="predicted"/>